<sequence>MAEYLPTFDEMRSNAFAMLGDVEDELRSDWRDGTGPSSDQAQALREARQAIAQAKAALDRAAR</sequence>
<keyword evidence="1" id="KW-0614">Plasmid</keyword>
<dbReference type="RefSeq" id="WP_012623207.1">
    <property type="nucleotide sequence ID" value="NC_011879.1"/>
</dbReference>
<evidence type="ECO:0000313" key="2">
    <source>
        <dbReference type="Proteomes" id="UP000002505"/>
    </source>
</evidence>
<dbReference type="HOGENOM" id="CLU_2875919_0_0_11"/>
<geneLocation type="plasmid" evidence="1 2">
    <name>pACHL01</name>
</geneLocation>
<dbReference type="AlphaFoldDB" id="B8HIE3"/>
<proteinExistence type="predicted"/>
<dbReference type="OrthoDB" id="9980174at2"/>
<dbReference type="KEGG" id="ach:Achl_4239"/>
<organism evidence="1 2">
    <name type="scientific">Pseudarthrobacter chlorophenolicus (strain ATCC 700700 / DSM 12829 / CIP 107037 / JCM 12360 / KCTC 9906 / NCIMB 13794 / A6)</name>
    <name type="common">Arthrobacter chlorophenolicus</name>
    <dbReference type="NCBI Taxonomy" id="452863"/>
    <lineage>
        <taxon>Bacteria</taxon>
        <taxon>Bacillati</taxon>
        <taxon>Actinomycetota</taxon>
        <taxon>Actinomycetes</taxon>
        <taxon>Micrococcales</taxon>
        <taxon>Micrococcaceae</taxon>
        <taxon>Pseudarthrobacter</taxon>
    </lineage>
</organism>
<reference evidence="1" key="1">
    <citation type="submission" date="2009-01" db="EMBL/GenBank/DDBJ databases">
        <title>Complete sequence of plasmid1 of Arthrobacter chlorophenolicus A6.</title>
        <authorList>
            <consortium name="US DOE Joint Genome Institute"/>
            <person name="Lucas S."/>
            <person name="Copeland A."/>
            <person name="Lapidus A."/>
            <person name="Glavina del Rio T."/>
            <person name="Tice H."/>
            <person name="Bruce D."/>
            <person name="Goodwin L."/>
            <person name="Pitluck S."/>
            <person name="Goltsman E."/>
            <person name="Clum A."/>
            <person name="Larimer F."/>
            <person name="Land M."/>
            <person name="Hauser L."/>
            <person name="Kyrpides N."/>
            <person name="Mikhailova N."/>
            <person name="Jansson J."/>
            <person name="Richardson P."/>
        </authorList>
    </citation>
    <scope>NUCLEOTIDE SEQUENCE [LARGE SCALE GENOMIC DNA]</scope>
    <source>
        <strain evidence="1">A6</strain>
        <plasmid evidence="1">pACHL01</plasmid>
    </source>
</reference>
<keyword evidence="2" id="KW-1185">Reference proteome</keyword>
<dbReference type="Proteomes" id="UP000002505">
    <property type="component" value="Plasmid pACHL01"/>
</dbReference>
<dbReference type="EMBL" id="CP001342">
    <property type="protein sequence ID" value="ACL42190.1"/>
    <property type="molecule type" value="Genomic_DNA"/>
</dbReference>
<evidence type="ECO:0000313" key="1">
    <source>
        <dbReference type="EMBL" id="ACL42190.1"/>
    </source>
</evidence>
<name>B8HIE3_PSECP</name>
<protein>
    <submittedName>
        <fullName evidence="1">Uncharacterized protein</fullName>
    </submittedName>
</protein>
<gene>
    <name evidence="1" type="ordered locus">Achl_4239</name>
</gene>
<accession>B8HIE3</accession>